<sequence length="84" mass="9829">MKLYTIFDKEAEEHNERLITTVNDNVAKRILKTSMSQDKTLMMSAKAYELIYLGLFDKETGTLTPDRRKVCELQELKDELLTEE</sequence>
<dbReference type="Pfam" id="PF20577">
    <property type="entry name" value="Phage_ORF5"/>
    <property type="match status" value="1"/>
</dbReference>
<proteinExistence type="predicted"/>
<evidence type="ECO:0000313" key="1">
    <source>
        <dbReference type="EMBL" id="UPW41670.1"/>
    </source>
</evidence>
<name>A0A976R897_9VIRU</name>
<dbReference type="InterPro" id="IPR046781">
    <property type="entry name" value="Phage_ORF5"/>
</dbReference>
<reference evidence="1" key="1">
    <citation type="submission" date="2022-02" db="EMBL/GenBank/DDBJ databases">
        <title>Towards deciphering the DNA virus diversity associated with rodent species in the families Cricetidae and Heteromyidae.</title>
        <authorList>
            <person name="Lund M."/>
            <person name="Larsen B.B."/>
            <person name="Gryseels S."/>
            <person name="Kraberger S."/>
            <person name="Rowsey D.M."/>
            <person name="Steger L."/>
            <person name="Yule K.M."/>
            <person name="Upham N.S."/>
            <person name="Worobey M."/>
            <person name="Van Doorslaer K."/>
            <person name="Varsani A."/>
        </authorList>
    </citation>
    <scope>NUCLEOTIDE SEQUENCE</scope>
    <source>
        <strain evidence="1">NeonRodF8_26</strain>
    </source>
</reference>
<organism evidence="1">
    <name type="scientific">Peromfec virus RodF8_26</name>
    <dbReference type="NCBI Taxonomy" id="2929365"/>
    <lineage>
        <taxon>Viruses</taxon>
        <taxon>Monodnaviria</taxon>
        <taxon>Sangervirae</taxon>
        <taxon>Phixviricota</taxon>
        <taxon>Malgrandaviricetes</taxon>
        <taxon>Petitvirales</taxon>
        <taxon>Microviridae</taxon>
    </lineage>
</organism>
<dbReference type="EMBL" id="OM869646">
    <property type="protein sequence ID" value="UPW41670.1"/>
    <property type="molecule type" value="Genomic_DNA"/>
</dbReference>
<protein>
    <submittedName>
        <fullName evidence="1">Nonstructural protein</fullName>
    </submittedName>
</protein>
<accession>A0A976R897</accession>